<evidence type="ECO:0000313" key="5">
    <source>
        <dbReference type="Proteomes" id="UP001149079"/>
    </source>
</evidence>
<dbReference type="GO" id="GO:0016787">
    <property type="term" value="F:hydrolase activity"/>
    <property type="evidence" value="ECO:0007669"/>
    <property type="project" value="UniProtKB-KW"/>
</dbReference>
<comment type="caution">
    <text evidence="4">The sequence shown here is derived from an EMBL/GenBank/DDBJ whole genome shotgun (WGS) entry which is preliminary data.</text>
</comment>
<dbReference type="AlphaFoldDB" id="A0A9W9KTU5"/>
<dbReference type="OrthoDB" id="408373at2759"/>
<dbReference type="SUPFAM" id="SSF53474">
    <property type="entry name" value="alpha/beta-Hydrolases"/>
    <property type="match status" value="1"/>
</dbReference>
<reference evidence="4" key="2">
    <citation type="journal article" date="2023" name="IMA Fungus">
        <title>Comparative genomic study of the Penicillium genus elucidates a diverse pangenome and 15 lateral gene transfer events.</title>
        <authorList>
            <person name="Petersen C."/>
            <person name="Sorensen T."/>
            <person name="Nielsen M.R."/>
            <person name="Sondergaard T.E."/>
            <person name="Sorensen J.L."/>
            <person name="Fitzpatrick D.A."/>
            <person name="Frisvad J.C."/>
            <person name="Nielsen K.L."/>
        </authorList>
    </citation>
    <scope>NUCLEOTIDE SEQUENCE</scope>
    <source>
        <strain evidence="4">IBT 22155</strain>
    </source>
</reference>
<dbReference type="Proteomes" id="UP001149079">
    <property type="component" value="Unassembled WGS sequence"/>
</dbReference>
<organism evidence="4 5">
    <name type="scientific">Penicillium bovifimosum</name>
    <dbReference type="NCBI Taxonomy" id="126998"/>
    <lineage>
        <taxon>Eukaryota</taxon>
        <taxon>Fungi</taxon>
        <taxon>Dikarya</taxon>
        <taxon>Ascomycota</taxon>
        <taxon>Pezizomycotina</taxon>
        <taxon>Eurotiomycetes</taxon>
        <taxon>Eurotiomycetidae</taxon>
        <taxon>Eurotiales</taxon>
        <taxon>Aspergillaceae</taxon>
        <taxon>Penicillium</taxon>
    </lineage>
</organism>
<accession>A0A9W9KTU5</accession>
<name>A0A9W9KTU5_9EURO</name>
<evidence type="ECO:0000313" key="4">
    <source>
        <dbReference type="EMBL" id="KAJ5120711.1"/>
    </source>
</evidence>
<dbReference type="PRINTS" id="PR00111">
    <property type="entry name" value="ABHYDROLASE"/>
</dbReference>
<dbReference type="PRINTS" id="PR00412">
    <property type="entry name" value="EPOXHYDRLASE"/>
</dbReference>
<comment type="similarity">
    <text evidence="2">Belongs to the AB hydrolase superfamily. Epoxide hydrolase family.</text>
</comment>
<evidence type="ECO:0000256" key="1">
    <source>
        <dbReference type="ARBA" id="ARBA00022801"/>
    </source>
</evidence>
<sequence>MPVDKIRVSGDPRIEYKTATLNGRNYSYILSQPKSGQYKTTVILIHGFPDLSMGWRYQIPMLVDMGLRVVAPDCLGYGRTDAPDDYTQYSHKSCAADIKALASHLGEKQIILGGHDWGAGLAYRVALWHPELVSHLFTVCVPYAAPTTKDVSLEDMVRTVTPHFAYQLQFKSGDLEKVIRSKEEISQFLLALYGGRTEQGKFGFDATKGVDVDKIGALKISRLLSEEELEFYSNEFARSGVHGPLNWYRTRKVNYKDELEILDRKIQVPTLFIQALRDQALPPHLGKSMAKQLPRLTLKQVDTSHWALWEKPDEVNAILATWLKDHVFADGRAGKL</sequence>
<dbReference type="Gene3D" id="3.40.50.1820">
    <property type="entry name" value="alpha/beta hydrolase"/>
    <property type="match status" value="1"/>
</dbReference>
<dbReference type="InterPro" id="IPR000639">
    <property type="entry name" value="Epox_hydrolase-like"/>
</dbReference>
<dbReference type="GO" id="GO:0072330">
    <property type="term" value="P:monocarboxylic acid biosynthetic process"/>
    <property type="evidence" value="ECO:0007669"/>
    <property type="project" value="UniProtKB-ARBA"/>
</dbReference>
<protein>
    <recommendedName>
        <fullName evidence="3">AB hydrolase-1 domain-containing protein</fullName>
    </recommendedName>
</protein>
<proteinExistence type="inferred from homology"/>
<dbReference type="GeneID" id="81410013"/>
<dbReference type="PANTHER" id="PTHR43329">
    <property type="entry name" value="EPOXIDE HYDROLASE"/>
    <property type="match status" value="1"/>
</dbReference>
<dbReference type="RefSeq" id="XP_056517215.1">
    <property type="nucleotide sequence ID" value="XM_056670842.1"/>
</dbReference>
<dbReference type="InterPro" id="IPR000073">
    <property type="entry name" value="AB_hydrolase_1"/>
</dbReference>
<reference evidence="4" key="1">
    <citation type="submission" date="2022-11" db="EMBL/GenBank/DDBJ databases">
        <authorList>
            <person name="Petersen C."/>
        </authorList>
    </citation>
    <scope>NUCLEOTIDE SEQUENCE</scope>
    <source>
        <strain evidence="4">IBT 22155</strain>
    </source>
</reference>
<dbReference type="InterPro" id="IPR029058">
    <property type="entry name" value="AB_hydrolase_fold"/>
</dbReference>
<dbReference type="GO" id="GO:0017000">
    <property type="term" value="P:antibiotic biosynthetic process"/>
    <property type="evidence" value="ECO:0007669"/>
    <property type="project" value="UniProtKB-ARBA"/>
</dbReference>
<dbReference type="EMBL" id="JAPQKL010000008">
    <property type="protein sequence ID" value="KAJ5120711.1"/>
    <property type="molecule type" value="Genomic_DNA"/>
</dbReference>
<keyword evidence="1" id="KW-0378">Hydrolase</keyword>
<evidence type="ECO:0000259" key="3">
    <source>
        <dbReference type="Pfam" id="PF00561"/>
    </source>
</evidence>
<dbReference type="Pfam" id="PF00561">
    <property type="entry name" value="Abhydrolase_1"/>
    <property type="match status" value="1"/>
</dbReference>
<gene>
    <name evidence="4" type="ORF">N7515_010099</name>
</gene>
<feature type="domain" description="AB hydrolase-1" evidence="3">
    <location>
        <begin position="41"/>
        <end position="312"/>
    </location>
</feature>
<keyword evidence="5" id="KW-1185">Reference proteome</keyword>
<evidence type="ECO:0000256" key="2">
    <source>
        <dbReference type="ARBA" id="ARBA00038334"/>
    </source>
</evidence>